<organism evidence="3 4">
    <name type="scientific">Electrophorus voltai</name>
    <dbReference type="NCBI Taxonomy" id="2609070"/>
    <lineage>
        <taxon>Eukaryota</taxon>
        <taxon>Metazoa</taxon>
        <taxon>Chordata</taxon>
        <taxon>Craniata</taxon>
        <taxon>Vertebrata</taxon>
        <taxon>Euteleostomi</taxon>
        <taxon>Actinopterygii</taxon>
        <taxon>Neopterygii</taxon>
        <taxon>Teleostei</taxon>
        <taxon>Ostariophysi</taxon>
        <taxon>Gymnotiformes</taxon>
        <taxon>Gymnotoidei</taxon>
        <taxon>Gymnotidae</taxon>
        <taxon>Electrophorus</taxon>
    </lineage>
</organism>
<dbReference type="GO" id="GO:0005615">
    <property type="term" value="C:extracellular space"/>
    <property type="evidence" value="ECO:0007669"/>
    <property type="project" value="UniProtKB-KW"/>
</dbReference>
<dbReference type="EMBL" id="JAROKS010000001">
    <property type="protein sequence ID" value="KAK1806481.1"/>
    <property type="molecule type" value="Genomic_DNA"/>
</dbReference>
<evidence type="ECO:0000313" key="4">
    <source>
        <dbReference type="Proteomes" id="UP001239994"/>
    </source>
</evidence>
<dbReference type="Proteomes" id="UP001239994">
    <property type="component" value="Unassembled WGS sequence"/>
</dbReference>
<dbReference type="PANTHER" id="PTHR12015:SF108">
    <property type="entry name" value="C-C MOTIF CHEMOKINE 20"/>
    <property type="match status" value="1"/>
</dbReference>
<dbReference type="InterPro" id="IPR001811">
    <property type="entry name" value="Chemokine_IL8-like_dom"/>
</dbReference>
<evidence type="ECO:0000256" key="1">
    <source>
        <dbReference type="ARBA" id="ARBA00022514"/>
    </source>
</evidence>
<reference evidence="3" key="1">
    <citation type="submission" date="2023-03" db="EMBL/GenBank/DDBJ databases">
        <title>Electrophorus voltai genome.</title>
        <authorList>
            <person name="Bian C."/>
        </authorList>
    </citation>
    <scope>NUCLEOTIDE SEQUENCE</scope>
    <source>
        <strain evidence="3">CB-2022</strain>
        <tissue evidence="3">Muscle</tissue>
    </source>
</reference>
<feature type="domain" description="Chemokine interleukin-8-like" evidence="2">
    <location>
        <begin position="67"/>
        <end position="127"/>
    </location>
</feature>
<gene>
    <name evidence="3" type="ORF">P4O66_004989</name>
</gene>
<dbReference type="Pfam" id="PF00048">
    <property type="entry name" value="IL8"/>
    <property type="match status" value="1"/>
</dbReference>
<protein>
    <recommendedName>
        <fullName evidence="2">Chemokine interleukin-8-like domain-containing protein</fullName>
    </recommendedName>
</protein>
<dbReference type="SMART" id="SM00199">
    <property type="entry name" value="SCY"/>
    <property type="match status" value="1"/>
</dbReference>
<keyword evidence="4" id="KW-1185">Reference proteome</keyword>
<evidence type="ECO:0000313" key="3">
    <source>
        <dbReference type="EMBL" id="KAK1806481.1"/>
    </source>
</evidence>
<dbReference type="AlphaFoldDB" id="A0AAD8ZWI9"/>
<dbReference type="SUPFAM" id="SSF54117">
    <property type="entry name" value="Interleukin 8-like chemokines"/>
    <property type="match status" value="1"/>
</dbReference>
<comment type="caution">
    <text evidence="3">The sequence shown here is derived from an EMBL/GenBank/DDBJ whole genome shotgun (WGS) entry which is preliminary data.</text>
</comment>
<accession>A0AAD8ZWI9</accession>
<dbReference type="InterPro" id="IPR036048">
    <property type="entry name" value="Interleukin_8-like_sf"/>
</dbReference>
<name>A0AAD8ZWI9_9TELE</name>
<dbReference type="CDD" id="cd00272">
    <property type="entry name" value="Chemokine_CC"/>
    <property type="match status" value="1"/>
</dbReference>
<evidence type="ECO:0000259" key="2">
    <source>
        <dbReference type="SMART" id="SM00199"/>
    </source>
</evidence>
<sequence length="151" mass="17013">MKDYWKKWAAKTKEVLKLYFPSLLRIKKYSGAGMRYEISLDLGEKMKTLLLCVTVMLAATSCQSSRSSLCGCLKTSLTILPVSRIKAYSIQKASPCHIEAVMFTTIKGIKVCSDPKKLWVKKAMKSLNAVKRTVITTYPTTLSFNTTWKSI</sequence>
<dbReference type="GO" id="GO:0008009">
    <property type="term" value="F:chemokine activity"/>
    <property type="evidence" value="ECO:0007669"/>
    <property type="project" value="InterPro"/>
</dbReference>
<dbReference type="GO" id="GO:0006955">
    <property type="term" value="P:immune response"/>
    <property type="evidence" value="ECO:0007669"/>
    <property type="project" value="InterPro"/>
</dbReference>
<dbReference type="PANTHER" id="PTHR12015">
    <property type="entry name" value="SMALL INDUCIBLE CYTOKINE A"/>
    <property type="match status" value="1"/>
</dbReference>
<dbReference type="Gene3D" id="2.40.50.40">
    <property type="match status" value="1"/>
</dbReference>
<proteinExistence type="predicted"/>
<keyword evidence="1" id="KW-0202">Cytokine</keyword>
<dbReference type="InterPro" id="IPR039809">
    <property type="entry name" value="Chemokine_b/g/d"/>
</dbReference>